<dbReference type="RefSeq" id="WP_145060283.1">
    <property type="nucleotide sequence ID" value="NZ_CP036263.1"/>
</dbReference>
<dbReference type="InterPro" id="IPR050445">
    <property type="entry name" value="Bact_polysacc_biosynth/exp"/>
</dbReference>
<dbReference type="Gene3D" id="3.40.50.300">
    <property type="entry name" value="P-loop containing nucleotide triphosphate hydrolases"/>
    <property type="match status" value="1"/>
</dbReference>
<dbReference type="GO" id="GO:0004715">
    <property type="term" value="F:non-membrane spanning protein tyrosine kinase activity"/>
    <property type="evidence" value="ECO:0007669"/>
    <property type="project" value="UniProtKB-EC"/>
</dbReference>
<dbReference type="Proteomes" id="UP000319852">
    <property type="component" value="Chromosome"/>
</dbReference>
<name>A0A517MVU1_9BACT</name>
<keyword evidence="1" id="KW-0808">Transferase</keyword>
<dbReference type="EMBL" id="CP036263">
    <property type="protein sequence ID" value="QDS98995.1"/>
    <property type="molecule type" value="Genomic_DNA"/>
</dbReference>
<evidence type="ECO:0000313" key="2">
    <source>
        <dbReference type="Proteomes" id="UP000319852"/>
    </source>
</evidence>
<dbReference type="PANTHER" id="PTHR32309">
    <property type="entry name" value="TYROSINE-PROTEIN KINASE"/>
    <property type="match status" value="1"/>
</dbReference>
<keyword evidence="2" id="KW-1185">Reference proteome</keyword>
<dbReference type="OrthoDB" id="274038at2"/>
<dbReference type="KEGG" id="amob:HG15A2_22840"/>
<protein>
    <submittedName>
        <fullName evidence="1">Tyrosine-protein kinase YwqD</fullName>
        <ecNumber evidence="1">2.7.10.2</ecNumber>
    </submittedName>
</protein>
<dbReference type="SUPFAM" id="SSF52540">
    <property type="entry name" value="P-loop containing nucleoside triphosphate hydrolases"/>
    <property type="match status" value="1"/>
</dbReference>
<proteinExistence type="predicted"/>
<organism evidence="1 2">
    <name type="scientific">Adhaeretor mobilis</name>
    <dbReference type="NCBI Taxonomy" id="1930276"/>
    <lineage>
        <taxon>Bacteria</taxon>
        <taxon>Pseudomonadati</taxon>
        <taxon>Planctomycetota</taxon>
        <taxon>Planctomycetia</taxon>
        <taxon>Pirellulales</taxon>
        <taxon>Lacipirellulaceae</taxon>
        <taxon>Adhaeretor</taxon>
    </lineage>
</organism>
<evidence type="ECO:0000313" key="1">
    <source>
        <dbReference type="EMBL" id="QDS98995.1"/>
    </source>
</evidence>
<dbReference type="GO" id="GO:0005886">
    <property type="term" value="C:plasma membrane"/>
    <property type="evidence" value="ECO:0007669"/>
    <property type="project" value="TreeGrafter"/>
</dbReference>
<accession>A0A517MVU1</accession>
<keyword evidence="1" id="KW-0418">Kinase</keyword>
<sequence length="246" mass="26694">MAEQVYGTQQALENANPFMANGDSALRSQLSADVPHRRGSEVYDAALMRLRVRMDSTHGMGYTVGITSCERGSGVSTLAANMAIRAADLQFGPVLLVDAHPGKSSVATAFGVEAGPGLGEVLSGRVPLEDGIQQAAVNGLDLMTLGGNGLLERASVETERIENLLKQLRAEYPIVFFDFPDAEHMMHTLALGQLMDGVLLVVRSERVRSRRAAESLRQLRSDGMNVVGSVMTRRRNYLPAWVDRKL</sequence>
<reference evidence="1 2" key="1">
    <citation type="submission" date="2019-02" db="EMBL/GenBank/DDBJ databases">
        <title>Deep-cultivation of Planctomycetes and their phenomic and genomic characterization uncovers novel biology.</title>
        <authorList>
            <person name="Wiegand S."/>
            <person name="Jogler M."/>
            <person name="Boedeker C."/>
            <person name="Pinto D."/>
            <person name="Vollmers J."/>
            <person name="Rivas-Marin E."/>
            <person name="Kohn T."/>
            <person name="Peeters S.H."/>
            <person name="Heuer A."/>
            <person name="Rast P."/>
            <person name="Oberbeckmann S."/>
            <person name="Bunk B."/>
            <person name="Jeske O."/>
            <person name="Meyerdierks A."/>
            <person name="Storesund J.E."/>
            <person name="Kallscheuer N."/>
            <person name="Luecker S."/>
            <person name="Lage O.M."/>
            <person name="Pohl T."/>
            <person name="Merkel B.J."/>
            <person name="Hornburger P."/>
            <person name="Mueller R.-W."/>
            <person name="Bruemmer F."/>
            <person name="Labrenz M."/>
            <person name="Spormann A.M."/>
            <person name="Op den Camp H."/>
            <person name="Overmann J."/>
            <person name="Amann R."/>
            <person name="Jetten M.S.M."/>
            <person name="Mascher T."/>
            <person name="Medema M.H."/>
            <person name="Devos D.P."/>
            <person name="Kaster A.-K."/>
            <person name="Ovreas L."/>
            <person name="Rohde M."/>
            <person name="Galperin M.Y."/>
            <person name="Jogler C."/>
        </authorList>
    </citation>
    <scope>NUCLEOTIDE SEQUENCE [LARGE SCALE GENOMIC DNA]</scope>
    <source>
        <strain evidence="1 2">HG15A2</strain>
    </source>
</reference>
<dbReference type="AlphaFoldDB" id="A0A517MVU1"/>
<gene>
    <name evidence="1" type="primary">ywqD_2</name>
    <name evidence="1" type="ORF">HG15A2_22840</name>
</gene>
<dbReference type="InterPro" id="IPR027417">
    <property type="entry name" value="P-loop_NTPase"/>
</dbReference>
<dbReference type="EC" id="2.7.10.2" evidence="1"/>
<dbReference type="PANTHER" id="PTHR32309:SF13">
    <property type="entry name" value="FERRIC ENTEROBACTIN TRANSPORT PROTEIN FEPE"/>
    <property type="match status" value="1"/>
</dbReference>